<reference evidence="1 2" key="1">
    <citation type="journal article" date="2017" name="ISME J.">
        <title>Energy and carbon metabolisms in a deep terrestrial subsurface fluid microbial community.</title>
        <authorList>
            <person name="Momper L."/>
            <person name="Jungbluth S.P."/>
            <person name="Lee M.D."/>
            <person name="Amend J.P."/>
        </authorList>
    </citation>
    <scope>NUCLEOTIDE SEQUENCE [LARGE SCALE GENOMIC DNA]</scope>
    <source>
        <strain evidence="1">SURF_5</strain>
    </source>
</reference>
<proteinExistence type="predicted"/>
<organism evidence="1 2">
    <name type="scientific">Abyssobacteria bacterium (strain SURF_5)</name>
    <dbReference type="NCBI Taxonomy" id="2093360"/>
    <lineage>
        <taxon>Bacteria</taxon>
        <taxon>Pseudomonadati</taxon>
        <taxon>Candidatus Hydrogenedentota</taxon>
        <taxon>Candidatus Abyssobacteria</taxon>
    </lineage>
</organism>
<sequence>MHIVARRNELMIPPLTPHGDGSEIAIPAIMVKVERARNFDTVAGPGQNVRNKDRRGNDRIKVHLFAVMRKIMKCKRLSQPHVGFTRDISAKGAYIYTRMKVRKGDQLFLSVHIVSDGPPGGAPPKLEGTGYILRIDRVHKELPLARLYGVALQFSHEFAVNF</sequence>
<gene>
    <name evidence="1" type="ORF">C4520_11075</name>
</gene>
<evidence type="ECO:0000313" key="2">
    <source>
        <dbReference type="Proteomes" id="UP000265882"/>
    </source>
</evidence>
<protein>
    <submittedName>
        <fullName evidence="1">Uncharacterized protein</fullName>
    </submittedName>
</protein>
<name>A0A3A4NYN9_ABYX5</name>
<accession>A0A3A4NYN9</accession>
<dbReference type="EMBL" id="QZKU01000075">
    <property type="protein sequence ID" value="RJP20691.1"/>
    <property type="molecule type" value="Genomic_DNA"/>
</dbReference>
<dbReference type="Gene3D" id="2.40.10.220">
    <property type="entry name" value="predicted glycosyltransferase like domains"/>
    <property type="match status" value="1"/>
</dbReference>
<dbReference type="AlphaFoldDB" id="A0A3A4NYN9"/>
<comment type="caution">
    <text evidence="1">The sequence shown here is derived from an EMBL/GenBank/DDBJ whole genome shotgun (WGS) entry which is preliminary data.</text>
</comment>
<dbReference type="Proteomes" id="UP000265882">
    <property type="component" value="Unassembled WGS sequence"/>
</dbReference>
<evidence type="ECO:0000313" key="1">
    <source>
        <dbReference type="EMBL" id="RJP20691.1"/>
    </source>
</evidence>